<keyword evidence="3 7" id="KW-0999">Mitochondrion inner membrane</keyword>
<dbReference type="InterPro" id="IPR040152">
    <property type="entry name" value="Atp25"/>
</dbReference>
<evidence type="ECO:0000256" key="2">
    <source>
        <dbReference type="ARBA" id="ARBA00010787"/>
    </source>
</evidence>
<evidence type="ECO:0000256" key="5">
    <source>
        <dbReference type="ARBA" id="ARBA00023128"/>
    </source>
</evidence>
<evidence type="ECO:0000256" key="1">
    <source>
        <dbReference type="ARBA" id="ARBA00004443"/>
    </source>
</evidence>
<reference evidence="10" key="1">
    <citation type="submission" date="2016-05" db="EMBL/GenBank/DDBJ databases">
        <title>Comparative genomics of biotechnologically important yeasts.</title>
        <authorList>
            <consortium name="DOE Joint Genome Institute"/>
            <person name="Riley R."/>
            <person name="Haridas S."/>
            <person name="Wolfe K.H."/>
            <person name="Lopes M.R."/>
            <person name="Hittinger C.T."/>
            <person name="Goker M."/>
            <person name="Salamov A."/>
            <person name="Wisecaver J."/>
            <person name="Long T.M."/>
            <person name="Aerts A.L."/>
            <person name="Barry K."/>
            <person name="Choi C."/>
            <person name="Clum A."/>
            <person name="Coughlan A.Y."/>
            <person name="Deshpande S."/>
            <person name="Douglass A.P."/>
            <person name="Hanson S.J."/>
            <person name="Klenk H.-P."/>
            <person name="Labutti K."/>
            <person name="Lapidus A."/>
            <person name="Lindquist E."/>
            <person name="Lipzen A."/>
            <person name="Meier-Kolthoff J.P."/>
            <person name="Ohm R.A."/>
            <person name="Otillar R.P."/>
            <person name="Pangilinan J."/>
            <person name="Peng Y."/>
            <person name="Rokas A."/>
            <person name="Rosa C.A."/>
            <person name="Scheuner C."/>
            <person name="Sibirny A.A."/>
            <person name="Slot J.C."/>
            <person name="Stielow J.B."/>
            <person name="Sun H."/>
            <person name="Kurtzman C.P."/>
            <person name="Blackwell M."/>
            <person name="Grigoriev I.V."/>
            <person name="Jeffries T.W."/>
        </authorList>
    </citation>
    <scope>NUCLEOTIDE SEQUENCE [LARGE SCALE GENOMIC DNA]</scope>
    <source>
        <strain evidence="10">NRRL Y-2460</strain>
    </source>
</reference>
<organism evidence="9 10">
    <name type="scientific">Pachysolen tannophilus NRRL Y-2460</name>
    <dbReference type="NCBI Taxonomy" id="669874"/>
    <lineage>
        <taxon>Eukaryota</taxon>
        <taxon>Fungi</taxon>
        <taxon>Dikarya</taxon>
        <taxon>Ascomycota</taxon>
        <taxon>Saccharomycotina</taxon>
        <taxon>Pichiomycetes</taxon>
        <taxon>Pachysolenaceae</taxon>
        <taxon>Pachysolen</taxon>
    </lineage>
</organism>
<dbReference type="AlphaFoldDB" id="A0A1E4TQT8"/>
<keyword evidence="4 7" id="KW-0809">Transit peptide</keyword>
<keyword evidence="5 7" id="KW-0496">Mitochondrion</keyword>
<dbReference type="Proteomes" id="UP000094236">
    <property type="component" value="Unassembled WGS sequence"/>
</dbReference>
<dbReference type="GO" id="GO:0005743">
    <property type="term" value="C:mitochondrial inner membrane"/>
    <property type="evidence" value="ECO:0007669"/>
    <property type="project" value="UniProtKB-SubCell"/>
</dbReference>
<dbReference type="GO" id="GO:0048255">
    <property type="term" value="P:mRNA stabilization"/>
    <property type="evidence" value="ECO:0007669"/>
    <property type="project" value="InterPro"/>
</dbReference>
<evidence type="ECO:0000256" key="7">
    <source>
        <dbReference type="RuleBase" id="RU367062"/>
    </source>
</evidence>
<comment type="function">
    <text evidence="7">Mitochondrial mRNA stabilization factor.</text>
</comment>
<evidence type="ECO:0000256" key="3">
    <source>
        <dbReference type="ARBA" id="ARBA00022792"/>
    </source>
</evidence>
<dbReference type="GO" id="GO:0140053">
    <property type="term" value="P:mitochondrial gene expression"/>
    <property type="evidence" value="ECO:0007669"/>
    <property type="project" value="UniProtKB-UniRule"/>
</dbReference>
<dbReference type="EMBL" id="KV454016">
    <property type="protein sequence ID" value="ODV94089.1"/>
    <property type="molecule type" value="Genomic_DNA"/>
</dbReference>
<dbReference type="SUPFAM" id="SSF81301">
    <property type="entry name" value="Nucleotidyltransferase"/>
    <property type="match status" value="1"/>
</dbReference>
<dbReference type="InterPro" id="IPR043519">
    <property type="entry name" value="NT_sf"/>
</dbReference>
<accession>A0A1E4TQT8</accession>
<dbReference type="InterPro" id="IPR025210">
    <property type="entry name" value="ATP25_mRNA_stabil_dom"/>
</dbReference>
<comment type="similarity">
    <text evidence="2 7">Belongs to the ATP25 family.</text>
</comment>
<evidence type="ECO:0000256" key="4">
    <source>
        <dbReference type="ARBA" id="ARBA00022946"/>
    </source>
</evidence>
<dbReference type="STRING" id="669874.A0A1E4TQT8"/>
<dbReference type="Pfam" id="PF13929">
    <property type="entry name" value="mRNA_stabil"/>
    <property type="match status" value="1"/>
</dbReference>
<dbReference type="PANTHER" id="PTHR28087">
    <property type="entry name" value="ATPASE SYNTHESIS PROTEIN 25, MITOCHONDRIAL"/>
    <property type="match status" value="1"/>
</dbReference>
<feature type="domain" description="ATP25 mRNA stabilisation" evidence="8">
    <location>
        <begin position="276"/>
        <end position="413"/>
    </location>
</feature>
<keyword evidence="6 7" id="KW-0472">Membrane</keyword>
<comment type="subcellular location">
    <subcellularLocation>
        <location evidence="1 7">Mitochondrion inner membrane</location>
        <topology evidence="1 7">Peripheral membrane protein</topology>
        <orientation evidence="1 7">Matrix side</orientation>
    </subcellularLocation>
</comment>
<proteinExistence type="inferred from homology"/>
<name>A0A1E4TQT8_PACTA</name>
<sequence>MPELPKDSPDSLLPIVELINNKLGIDDLKIFDLREDTGGAENGNGYLSKIMIVGSGKSEKHLQKATVELMNFIKHDLNFQKIPDVEGFVKNNKMVKKQKKLRKKAKQNSSYHNNDYGVLPNSWIMVDAKIDDISIHFMTPRRRKELNLEMLWCRPEDQHLYEAEAGESSMNDDIFSGIRHYHTLRLQPRFGLSDFSHFSSFSNLSSLSNHGKRYYSSATTVILPQINSESNYLISNGKEIENLENLTKILKEVSAKGDYLKASEIAKIYKFNLHGLNDLSTLVLTSYINHLKKLSVGEAQSLLKEGDFYKNFNLFFPLTGPTDEHFKLRHEMLLLLHKILPKKFDIVLIRDNLLTKISTGYLKADTNDLISYCKVLIESPSFDNFKEDDIESISSAKFNKFAEILDFVKLSDDQLLIEWDLKIVPYLLILGSNFNSSEFIRPRYVLDNLNNFNEKFSIFGTSVKYSKKIDTIYRLLKFKKFQFLKDNESKVSLLILLTIYGNARKFDVFYKILREVYQDDISTKDIVTDVFEKPDNRPWDFVISYIYKSNDKKEYMRFINDIYPEIKLYNEFSDVFNSYLKLMVEEVERHDN</sequence>
<evidence type="ECO:0000313" key="10">
    <source>
        <dbReference type="Proteomes" id="UP000094236"/>
    </source>
</evidence>
<protein>
    <recommendedName>
        <fullName evidence="7">ATPase synthesis protein 25</fullName>
    </recommendedName>
</protein>
<evidence type="ECO:0000256" key="6">
    <source>
        <dbReference type="ARBA" id="ARBA00023136"/>
    </source>
</evidence>
<keyword evidence="10" id="KW-1185">Reference proteome</keyword>
<dbReference type="OrthoDB" id="107372at2759"/>
<evidence type="ECO:0000313" key="9">
    <source>
        <dbReference type="EMBL" id="ODV94089.1"/>
    </source>
</evidence>
<evidence type="ECO:0000259" key="8">
    <source>
        <dbReference type="Pfam" id="PF13929"/>
    </source>
</evidence>
<gene>
    <name evidence="9" type="ORF">PACTADRAFT_34900</name>
</gene>
<dbReference type="Gene3D" id="3.30.460.10">
    <property type="entry name" value="Beta Polymerase, domain 2"/>
    <property type="match status" value="1"/>
</dbReference>
<dbReference type="Pfam" id="PF02410">
    <property type="entry name" value="RsfS"/>
    <property type="match status" value="1"/>
</dbReference>
<dbReference type="PANTHER" id="PTHR28087:SF1">
    <property type="entry name" value="ATPASE SYNTHESIS PROTEIN 25, MITOCHONDRIAL"/>
    <property type="match status" value="1"/>
</dbReference>